<comment type="subcellular location">
    <subcellularLocation>
        <location evidence="1">Membrane</location>
        <topology evidence="1">Single-pass type I membrane protein</topology>
    </subcellularLocation>
</comment>
<dbReference type="eggNOG" id="KOG3839">
    <property type="taxonomic scope" value="Eukaryota"/>
</dbReference>
<evidence type="ECO:0000256" key="1">
    <source>
        <dbReference type="ARBA" id="ARBA00004479"/>
    </source>
</evidence>
<dbReference type="GO" id="GO:0030134">
    <property type="term" value="C:COPII-coated ER to Golgi transport vesicle"/>
    <property type="evidence" value="ECO:0007669"/>
    <property type="project" value="TreeGrafter"/>
</dbReference>
<dbReference type="PANTHER" id="PTHR12223">
    <property type="entry name" value="VESICULAR MANNOSE-BINDING LECTIN"/>
    <property type="match status" value="1"/>
</dbReference>
<dbReference type="InParanoid" id="A0A067QIP4"/>
<dbReference type="GO" id="GO:0000139">
    <property type="term" value="C:Golgi membrane"/>
    <property type="evidence" value="ECO:0007669"/>
    <property type="project" value="TreeGrafter"/>
</dbReference>
<evidence type="ECO:0000256" key="4">
    <source>
        <dbReference type="ARBA" id="ARBA00022989"/>
    </source>
</evidence>
<dbReference type="GO" id="GO:0006888">
    <property type="term" value="P:endoplasmic reticulum to Golgi vesicle-mediated transport"/>
    <property type="evidence" value="ECO:0007669"/>
    <property type="project" value="TreeGrafter"/>
</dbReference>
<protein>
    <submittedName>
        <fullName evidence="7">Vesicular integral-membrane protein VIP36</fullName>
    </submittedName>
</protein>
<proteinExistence type="predicted"/>
<dbReference type="AlphaFoldDB" id="A0A067QIP4"/>
<evidence type="ECO:0000313" key="8">
    <source>
        <dbReference type="Proteomes" id="UP000027135"/>
    </source>
</evidence>
<dbReference type="InterPro" id="IPR051136">
    <property type="entry name" value="Intracellular_Lectin-GPT"/>
</dbReference>
<evidence type="ECO:0000259" key="6">
    <source>
        <dbReference type="PROSITE" id="PS51328"/>
    </source>
</evidence>
<keyword evidence="5" id="KW-0472">Membrane</keyword>
<accession>A0A067QIP4</accession>
<organism evidence="7 8">
    <name type="scientific">Zootermopsis nevadensis</name>
    <name type="common">Dampwood termite</name>
    <dbReference type="NCBI Taxonomy" id="136037"/>
    <lineage>
        <taxon>Eukaryota</taxon>
        <taxon>Metazoa</taxon>
        <taxon>Ecdysozoa</taxon>
        <taxon>Arthropoda</taxon>
        <taxon>Hexapoda</taxon>
        <taxon>Insecta</taxon>
        <taxon>Pterygota</taxon>
        <taxon>Neoptera</taxon>
        <taxon>Polyneoptera</taxon>
        <taxon>Dictyoptera</taxon>
        <taxon>Blattodea</taxon>
        <taxon>Blattoidea</taxon>
        <taxon>Termitoidae</taxon>
        <taxon>Termopsidae</taxon>
        <taxon>Zootermopsis</taxon>
    </lineage>
</organism>
<keyword evidence="8" id="KW-1185">Reference proteome</keyword>
<dbReference type="OMA" id="IFMEARN"/>
<reference evidence="7 8" key="1">
    <citation type="journal article" date="2014" name="Nat. Commun.">
        <title>Molecular traces of alternative social organization in a termite genome.</title>
        <authorList>
            <person name="Terrapon N."/>
            <person name="Li C."/>
            <person name="Robertson H.M."/>
            <person name="Ji L."/>
            <person name="Meng X."/>
            <person name="Booth W."/>
            <person name="Chen Z."/>
            <person name="Childers C.P."/>
            <person name="Glastad K.M."/>
            <person name="Gokhale K."/>
            <person name="Gowin J."/>
            <person name="Gronenberg W."/>
            <person name="Hermansen R.A."/>
            <person name="Hu H."/>
            <person name="Hunt B.G."/>
            <person name="Huylmans A.K."/>
            <person name="Khalil S.M."/>
            <person name="Mitchell R.D."/>
            <person name="Munoz-Torres M.C."/>
            <person name="Mustard J.A."/>
            <person name="Pan H."/>
            <person name="Reese J.T."/>
            <person name="Scharf M.E."/>
            <person name="Sun F."/>
            <person name="Vogel H."/>
            <person name="Xiao J."/>
            <person name="Yang W."/>
            <person name="Yang Z."/>
            <person name="Yang Z."/>
            <person name="Zhou J."/>
            <person name="Zhu J."/>
            <person name="Brent C.S."/>
            <person name="Elsik C.G."/>
            <person name="Goodisman M.A."/>
            <person name="Liberles D.A."/>
            <person name="Roe R.M."/>
            <person name="Vargo E.L."/>
            <person name="Vilcinskas A."/>
            <person name="Wang J."/>
            <person name="Bornberg-Bauer E."/>
            <person name="Korb J."/>
            <person name="Zhang G."/>
            <person name="Liebig J."/>
        </authorList>
    </citation>
    <scope>NUCLEOTIDE SEQUENCE [LARGE SCALE GENOMIC DNA]</scope>
    <source>
        <tissue evidence="7">Whole organism</tissue>
    </source>
</reference>
<keyword evidence="4" id="KW-1133">Transmembrane helix</keyword>
<feature type="domain" description="L-type lectin-like" evidence="6">
    <location>
        <begin position="1"/>
        <end position="69"/>
    </location>
</feature>
<keyword evidence="3" id="KW-0732">Signal</keyword>
<evidence type="ECO:0000256" key="3">
    <source>
        <dbReference type="ARBA" id="ARBA00022729"/>
    </source>
</evidence>
<gene>
    <name evidence="7" type="ORF">L798_01505</name>
</gene>
<dbReference type="EMBL" id="KK853305">
    <property type="protein sequence ID" value="KDR08713.1"/>
    <property type="molecule type" value="Genomic_DNA"/>
</dbReference>
<name>A0A067QIP4_ZOONE</name>
<dbReference type="PROSITE" id="PS51328">
    <property type="entry name" value="L_LECTIN_LIKE"/>
    <property type="match status" value="1"/>
</dbReference>
<dbReference type="GO" id="GO:0005789">
    <property type="term" value="C:endoplasmic reticulum membrane"/>
    <property type="evidence" value="ECO:0007669"/>
    <property type="project" value="TreeGrafter"/>
</dbReference>
<dbReference type="SUPFAM" id="SSF49899">
    <property type="entry name" value="Concanavalin A-like lectins/glucanases"/>
    <property type="match status" value="1"/>
</dbReference>
<dbReference type="InterPro" id="IPR005052">
    <property type="entry name" value="Lectin_leg"/>
</dbReference>
<dbReference type="Pfam" id="PF03388">
    <property type="entry name" value="Lectin_leg-like"/>
    <property type="match status" value="1"/>
</dbReference>
<evidence type="ECO:0000256" key="2">
    <source>
        <dbReference type="ARBA" id="ARBA00022692"/>
    </source>
</evidence>
<dbReference type="Proteomes" id="UP000027135">
    <property type="component" value="Unassembled WGS sequence"/>
</dbReference>
<dbReference type="GO" id="GO:0005537">
    <property type="term" value="F:D-mannose binding"/>
    <property type="evidence" value="ECO:0007669"/>
    <property type="project" value="TreeGrafter"/>
</dbReference>
<dbReference type="PANTHER" id="PTHR12223:SF45">
    <property type="entry name" value="RE50040P"/>
    <property type="match status" value="1"/>
</dbReference>
<dbReference type="InterPro" id="IPR013320">
    <property type="entry name" value="ConA-like_dom_sf"/>
</dbReference>
<evidence type="ECO:0000256" key="5">
    <source>
        <dbReference type="ARBA" id="ARBA00023136"/>
    </source>
</evidence>
<dbReference type="STRING" id="136037.A0A067QIP4"/>
<evidence type="ECO:0000313" key="7">
    <source>
        <dbReference type="EMBL" id="KDR08713.1"/>
    </source>
</evidence>
<keyword evidence="2" id="KW-0812">Transmembrane</keyword>
<sequence length="109" mass="12182">MDLLGQAMAQIFMEARNKLSTDIENKAAWKECLSVHGVRLPTGYYFGITAATGDLSDIHDIMSVRLFELDLPDDPKEEEDRSQISPSAAFFESPRGMIICIAFIAQKEI</sequence>
<dbReference type="Gene3D" id="2.60.120.200">
    <property type="match status" value="1"/>
</dbReference>
<dbReference type="GO" id="GO:0005793">
    <property type="term" value="C:endoplasmic reticulum-Golgi intermediate compartment"/>
    <property type="evidence" value="ECO:0007669"/>
    <property type="project" value="TreeGrafter"/>
</dbReference>